<evidence type="ECO:0000313" key="2">
    <source>
        <dbReference type="EMBL" id="GAA2727260.1"/>
    </source>
</evidence>
<keyword evidence="3" id="KW-1185">Reference proteome</keyword>
<feature type="domain" description="Calcineurin-like phosphoesterase" evidence="1">
    <location>
        <begin position="82"/>
        <end position="303"/>
    </location>
</feature>
<evidence type="ECO:0000313" key="3">
    <source>
        <dbReference type="Proteomes" id="UP001501842"/>
    </source>
</evidence>
<protein>
    <submittedName>
        <fullName evidence="2">Metallophosphoesterase</fullName>
    </submittedName>
</protein>
<dbReference type="InterPro" id="IPR029052">
    <property type="entry name" value="Metallo-depent_PP-like"/>
</dbReference>
<proteinExistence type="predicted"/>
<dbReference type="InterPro" id="IPR004843">
    <property type="entry name" value="Calcineurin-like_PHP"/>
</dbReference>
<accession>A0ABP6GR15</accession>
<dbReference type="RefSeq" id="WP_344451259.1">
    <property type="nucleotide sequence ID" value="NZ_BAAATZ010000012.1"/>
</dbReference>
<dbReference type="SUPFAM" id="SSF56300">
    <property type="entry name" value="Metallo-dependent phosphatases"/>
    <property type="match status" value="1"/>
</dbReference>
<reference evidence="3" key="1">
    <citation type="journal article" date="2019" name="Int. J. Syst. Evol. Microbiol.">
        <title>The Global Catalogue of Microorganisms (GCM) 10K type strain sequencing project: providing services to taxonomists for standard genome sequencing and annotation.</title>
        <authorList>
            <consortium name="The Broad Institute Genomics Platform"/>
            <consortium name="The Broad Institute Genome Sequencing Center for Infectious Disease"/>
            <person name="Wu L."/>
            <person name="Ma J."/>
        </authorList>
    </citation>
    <scope>NUCLEOTIDE SEQUENCE [LARGE SCALE GENOMIC DNA]</scope>
    <source>
        <strain evidence="3">JCM 8201</strain>
    </source>
</reference>
<organism evidence="2 3">
    <name type="scientific">Actinocorallia aurantiaca</name>
    <dbReference type="NCBI Taxonomy" id="46204"/>
    <lineage>
        <taxon>Bacteria</taxon>
        <taxon>Bacillati</taxon>
        <taxon>Actinomycetota</taxon>
        <taxon>Actinomycetes</taxon>
        <taxon>Streptosporangiales</taxon>
        <taxon>Thermomonosporaceae</taxon>
        <taxon>Actinocorallia</taxon>
    </lineage>
</organism>
<dbReference type="Proteomes" id="UP001501842">
    <property type="component" value="Unassembled WGS sequence"/>
</dbReference>
<dbReference type="Pfam" id="PF00149">
    <property type="entry name" value="Metallophos"/>
    <property type="match status" value="1"/>
</dbReference>
<gene>
    <name evidence="2" type="ORF">GCM10010439_32790</name>
</gene>
<dbReference type="PANTHER" id="PTHR34211">
    <property type="entry name" value="CALCINEURIN-LIKE METALLO-PHOSPHOESTERASE SUPERFAMILY PROTEIN"/>
    <property type="match status" value="1"/>
</dbReference>
<comment type="caution">
    <text evidence="2">The sequence shown here is derived from an EMBL/GenBank/DDBJ whole genome shotgun (WGS) entry which is preliminary data.</text>
</comment>
<dbReference type="Gene3D" id="3.60.21.10">
    <property type="match status" value="1"/>
</dbReference>
<sequence length="494" mass="55167">MKPSPRNSHQSSTGAGWGCLEEGTFRALGPQEPLSWLRPSVLWRSRNDVIARWFGDPVDDLRRRWVGAPGDQLLRTEEGDFSFLLLGDTGEGDSSQFAVVPPMLKTGADTDFMVIASDVIYPIGSINDYPHKFFHAYQGYQGPIYALPGNHDWYDGLEGFMRVFCDRRGDGSPGGWWKGHLGIVARRLWRRPEPADEGALAEARKLRPAPAQQGVQPGPYWVIDSPSLRIVGIDTGISGRLDQEQGEWLRRVSADPRPKLLITGKPIYRNDQYKPCPIENGGTVDEIVRSSNYVAVIGGDTHNYQRYSVEVEPGRKTEYLVAGGSGAYMHATHIIGRATVVDEGEFTCYPLRGDSLVYYSQVYARRLRRFGLRRFFDLSYPQAAAAVGERLGLEPSRPEGRQVKPGLKAKTIAFLLGVPRGGGKAPRKFRLPVGQAYRKLFSETSDSDTPPFFKSFLRLDVTSGELRIRCFGVSGCREHELSPPVEHELRISLR</sequence>
<dbReference type="EMBL" id="BAAATZ010000012">
    <property type="protein sequence ID" value="GAA2727260.1"/>
    <property type="molecule type" value="Genomic_DNA"/>
</dbReference>
<evidence type="ECO:0000259" key="1">
    <source>
        <dbReference type="Pfam" id="PF00149"/>
    </source>
</evidence>
<name>A0ABP6GR15_9ACTN</name>
<dbReference type="PANTHER" id="PTHR34211:SF3">
    <property type="entry name" value="CALCINEURIN-LIKE METALLO-PHOSPHOESTERASE SUPERFAMILY PROTEIN"/>
    <property type="match status" value="1"/>
</dbReference>